<comment type="caution">
    <text evidence="2">The sequence shown here is derived from an EMBL/GenBank/DDBJ whole genome shotgun (WGS) entry which is preliminary data.</text>
</comment>
<gene>
    <name evidence="2" type="ORF">F5147DRAFT_785070</name>
</gene>
<dbReference type="RefSeq" id="XP_041283977.1">
    <property type="nucleotide sequence ID" value="XM_041442896.1"/>
</dbReference>
<accession>A0A9P7JKP5</accession>
<keyword evidence="1" id="KW-1133">Transmembrane helix</keyword>
<feature type="transmembrane region" description="Helical" evidence="1">
    <location>
        <begin position="24"/>
        <end position="49"/>
    </location>
</feature>
<name>A0A9P7JKP5_9AGAM</name>
<dbReference type="Proteomes" id="UP000823399">
    <property type="component" value="Unassembled WGS sequence"/>
</dbReference>
<reference evidence="2" key="1">
    <citation type="journal article" date="2020" name="New Phytol.">
        <title>Comparative genomics reveals dynamic genome evolution in host specialist ectomycorrhizal fungi.</title>
        <authorList>
            <person name="Lofgren L.A."/>
            <person name="Nguyen N.H."/>
            <person name="Vilgalys R."/>
            <person name="Ruytinx J."/>
            <person name="Liao H.L."/>
            <person name="Branco S."/>
            <person name="Kuo A."/>
            <person name="LaButti K."/>
            <person name="Lipzen A."/>
            <person name="Andreopoulos W."/>
            <person name="Pangilinan J."/>
            <person name="Riley R."/>
            <person name="Hundley H."/>
            <person name="Na H."/>
            <person name="Barry K."/>
            <person name="Grigoriev I.V."/>
            <person name="Stajich J.E."/>
            <person name="Kennedy P.G."/>
        </authorList>
    </citation>
    <scope>NUCLEOTIDE SEQUENCE</scope>
    <source>
        <strain evidence="2">FC423</strain>
    </source>
</reference>
<organism evidence="2 3">
    <name type="scientific">Suillus discolor</name>
    <dbReference type="NCBI Taxonomy" id="1912936"/>
    <lineage>
        <taxon>Eukaryota</taxon>
        <taxon>Fungi</taxon>
        <taxon>Dikarya</taxon>
        <taxon>Basidiomycota</taxon>
        <taxon>Agaricomycotina</taxon>
        <taxon>Agaricomycetes</taxon>
        <taxon>Agaricomycetidae</taxon>
        <taxon>Boletales</taxon>
        <taxon>Suillineae</taxon>
        <taxon>Suillaceae</taxon>
        <taxon>Suillus</taxon>
    </lineage>
</organism>
<feature type="transmembrane region" description="Helical" evidence="1">
    <location>
        <begin position="69"/>
        <end position="90"/>
    </location>
</feature>
<protein>
    <submittedName>
        <fullName evidence="2">Uncharacterized protein</fullName>
    </submittedName>
</protein>
<dbReference type="EMBL" id="JABBWM010000771">
    <property type="protein sequence ID" value="KAG2079439.1"/>
    <property type="molecule type" value="Genomic_DNA"/>
</dbReference>
<evidence type="ECO:0000313" key="3">
    <source>
        <dbReference type="Proteomes" id="UP000823399"/>
    </source>
</evidence>
<dbReference type="AlphaFoldDB" id="A0A9P7JKP5"/>
<evidence type="ECO:0000256" key="1">
    <source>
        <dbReference type="SAM" id="Phobius"/>
    </source>
</evidence>
<evidence type="ECO:0000313" key="2">
    <source>
        <dbReference type="EMBL" id="KAG2079439.1"/>
    </source>
</evidence>
<keyword evidence="1" id="KW-0472">Membrane</keyword>
<dbReference type="GeneID" id="64705155"/>
<sequence length="203" mass="22759">MSTAEGLLLVHILALWHNNRKIKLFLLASYWFIVVAMVICDILLALLLENICGPTLTPMGSEFMKMEDLIMGKFISAALFELTVITLIMYHSIRLRSDGIRSIGRVTSTLLKGSLLYQSAMTNQPVRVVMDPNEKYIVNSALDGKIYVWGLNAALKTTDNDHSADEGSIKFDCKAEGKSSALPFGVVSHFSRDEFHLPWDTYR</sequence>
<proteinExistence type="predicted"/>
<keyword evidence="1" id="KW-0812">Transmembrane</keyword>
<dbReference type="OrthoDB" id="3350812at2759"/>
<keyword evidence="3" id="KW-1185">Reference proteome</keyword>